<evidence type="ECO:0000313" key="2">
    <source>
        <dbReference type="EMBL" id="KAK3269083.1"/>
    </source>
</evidence>
<keyword evidence="3" id="KW-1185">Reference proteome</keyword>
<gene>
    <name evidence="2" type="ORF">CYMTET_22452</name>
</gene>
<dbReference type="EMBL" id="LGRX02011287">
    <property type="protein sequence ID" value="KAK3269083.1"/>
    <property type="molecule type" value="Genomic_DNA"/>
</dbReference>
<organism evidence="2 3">
    <name type="scientific">Cymbomonas tetramitiformis</name>
    <dbReference type="NCBI Taxonomy" id="36881"/>
    <lineage>
        <taxon>Eukaryota</taxon>
        <taxon>Viridiplantae</taxon>
        <taxon>Chlorophyta</taxon>
        <taxon>Pyramimonadophyceae</taxon>
        <taxon>Pyramimonadales</taxon>
        <taxon>Pyramimonadaceae</taxon>
        <taxon>Cymbomonas</taxon>
    </lineage>
</organism>
<evidence type="ECO:0000313" key="3">
    <source>
        <dbReference type="Proteomes" id="UP001190700"/>
    </source>
</evidence>
<sequence>MAFFSGNYGGIAKLCVISRSMDSLHTLSPQNIHTQFPQKCSILRGKRNFLLQNTSGFSQSYGRGSPQPKALRVMAAKAEEGGTADDKELQELRDLYGKKDSQRLEQRDARNKTFKEIQDISLAIKAAGSGEEAARKMLLKRKLERKLDSVTKKLKQINKEVRAIRGQKEQLEKQEKAKKKSKNSRDVEDEQESESDLQKPEVEVMEAAMGIIYSSLLTQRSVQV</sequence>
<evidence type="ECO:0000256" key="1">
    <source>
        <dbReference type="SAM" id="MobiDB-lite"/>
    </source>
</evidence>
<feature type="region of interest" description="Disordered" evidence="1">
    <location>
        <begin position="164"/>
        <end position="201"/>
    </location>
</feature>
<dbReference type="Proteomes" id="UP001190700">
    <property type="component" value="Unassembled WGS sequence"/>
</dbReference>
<dbReference type="AlphaFoldDB" id="A0AAE0G048"/>
<name>A0AAE0G048_9CHLO</name>
<accession>A0AAE0G048</accession>
<protein>
    <submittedName>
        <fullName evidence="2">Uncharacterized protein</fullName>
    </submittedName>
</protein>
<feature type="compositionally biased region" description="Basic and acidic residues" evidence="1">
    <location>
        <begin position="164"/>
        <end position="175"/>
    </location>
</feature>
<proteinExistence type="predicted"/>
<comment type="caution">
    <text evidence="2">The sequence shown here is derived from an EMBL/GenBank/DDBJ whole genome shotgun (WGS) entry which is preliminary data.</text>
</comment>
<reference evidence="2 3" key="1">
    <citation type="journal article" date="2015" name="Genome Biol. Evol.">
        <title>Comparative Genomics of a Bacterivorous Green Alga Reveals Evolutionary Causalities and Consequences of Phago-Mixotrophic Mode of Nutrition.</title>
        <authorList>
            <person name="Burns J.A."/>
            <person name="Paasch A."/>
            <person name="Narechania A."/>
            <person name="Kim E."/>
        </authorList>
    </citation>
    <scope>NUCLEOTIDE SEQUENCE [LARGE SCALE GENOMIC DNA]</scope>
    <source>
        <strain evidence="2 3">PLY_AMNH</strain>
    </source>
</reference>